<feature type="transmembrane region" description="Helical" evidence="8">
    <location>
        <begin position="142"/>
        <end position="162"/>
    </location>
</feature>
<keyword evidence="7 8" id="KW-0472">Membrane</keyword>
<name>A0A1G1W7T1_9BACT</name>
<dbReference type="Proteomes" id="UP000177103">
    <property type="component" value="Unassembled WGS sequence"/>
</dbReference>
<dbReference type="AlphaFoldDB" id="A0A1G1W7T1"/>
<evidence type="ECO:0000256" key="2">
    <source>
        <dbReference type="ARBA" id="ARBA00009773"/>
    </source>
</evidence>
<proteinExistence type="inferred from homology"/>
<protein>
    <recommendedName>
        <fullName evidence="11">AI-2E family transporter</fullName>
    </recommendedName>
</protein>
<feature type="transmembrane region" description="Helical" evidence="8">
    <location>
        <begin position="202"/>
        <end position="225"/>
    </location>
</feature>
<gene>
    <name evidence="9" type="ORF">A2Y57_04395</name>
</gene>
<keyword evidence="5 8" id="KW-0812">Transmembrane</keyword>
<evidence type="ECO:0008006" key="11">
    <source>
        <dbReference type="Google" id="ProtNLM"/>
    </source>
</evidence>
<evidence type="ECO:0000256" key="1">
    <source>
        <dbReference type="ARBA" id="ARBA00004651"/>
    </source>
</evidence>
<reference evidence="9 10" key="1">
    <citation type="journal article" date="2016" name="Nat. Commun.">
        <title>Thousands of microbial genomes shed light on interconnected biogeochemical processes in an aquifer system.</title>
        <authorList>
            <person name="Anantharaman K."/>
            <person name="Brown C.T."/>
            <person name="Hug L.A."/>
            <person name="Sharon I."/>
            <person name="Castelle C.J."/>
            <person name="Probst A.J."/>
            <person name="Thomas B.C."/>
            <person name="Singh A."/>
            <person name="Wilkins M.J."/>
            <person name="Karaoz U."/>
            <person name="Brodie E.L."/>
            <person name="Williams K.H."/>
            <person name="Hubbard S.S."/>
            <person name="Banfield J.F."/>
        </authorList>
    </citation>
    <scope>NUCLEOTIDE SEQUENCE [LARGE SCALE GENOMIC DNA]</scope>
</reference>
<evidence type="ECO:0000256" key="3">
    <source>
        <dbReference type="ARBA" id="ARBA00022448"/>
    </source>
</evidence>
<dbReference type="EMBL" id="MHCQ01000039">
    <property type="protein sequence ID" value="OGY23739.1"/>
    <property type="molecule type" value="Genomic_DNA"/>
</dbReference>
<feature type="transmembrane region" description="Helical" evidence="8">
    <location>
        <begin position="15"/>
        <end position="40"/>
    </location>
</feature>
<accession>A0A1G1W7T1</accession>
<dbReference type="GO" id="GO:0005886">
    <property type="term" value="C:plasma membrane"/>
    <property type="evidence" value="ECO:0007669"/>
    <property type="project" value="UniProtKB-SubCell"/>
</dbReference>
<evidence type="ECO:0000256" key="7">
    <source>
        <dbReference type="ARBA" id="ARBA00023136"/>
    </source>
</evidence>
<keyword evidence="6 8" id="KW-1133">Transmembrane helix</keyword>
<evidence type="ECO:0000256" key="8">
    <source>
        <dbReference type="SAM" id="Phobius"/>
    </source>
</evidence>
<dbReference type="InterPro" id="IPR002549">
    <property type="entry name" value="AI-2E-like"/>
</dbReference>
<comment type="caution">
    <text evidence="9">The sequence shown here is derived from an EMBL/GenBank/DDBJ whole genome shotgun (WGS) entry which is preliminary data.</text>
</comment>
<dbReference type="PANTHER" id="PTHR21716">
    <property type="entry name" value="TRANSMEMBRANE PROTEIN"/>
    <property type="match status" value="1"/>
</dbReference>
<organism evidence="9 10">
    <name type="scientific">Candidatus Woykebacteria bacterium RBG_13_40_7b</name>
    <dbReference type="NCBI Taxonomy" id="1802594"/>
    <lineage>
        <taxon>Bacteria</taxon>
        <taxon>Candidatus Woykeibacteriota</taxon>
    </lineage>
</organism>
<evidence type="ECO:0000256" key="6">
    <source>
        <dbReference type="ARBA" id="ARBA00022989"/>
    </source>
</evidence>
<dbReference type="Pfam" id="PF01594">
    <property type="entry name" value="AI-2E_transport"/>
    <property type="match status" value="1"/>
</dbReference>
<sequence length="335" mass="37291">MTKLEIPPQTVVKTVLVLAVLILLWQIKFILLYLVIAYILMSGFAPLVDYLHKETKLSYSLSVAITFLVSLVILFSIFFVLIPPLIGQLVQFFRDLPAYSKIALESLGITNDQLIDFTSKFSNLAIDQFGIVFSNVFKVSQAVISSIFAFFLIVVLTFYLLIEKDSLEKYFLLFFPHWDREKINLILKKIERKMGAWLRSQFLLALSVGIPTWLFLAILGVPFALPLALLAGILEIVPMIGPILAGLPAVLVALNISPAFGITVGLFYLVLQQIENSFLVPKLIEKTMGLNPLLTVIALLIGGELLGILGAFLALPLTSAGLIILEETRVIRREK</sequence>
<evidence type="ECO:0000256" key="5">
    <source>
        <dbReference type="ARBA" id="ARBA00022692"/>
    </source>
</evidence>
<evidence type="ECO:0000256" key="4">
    <source>
        <dbReference type="ARBA" id="ARBA00022475"/>
    </source>
</evidence>
<comment type="similarity">
    <text evidence="2">Belongs to the autoinducer-2 exporter (AI-2E) (TC 2.A.86) family.</text>
</comment>
<feature type="transmembrane region" description="Helical" evidence="8">
    <location>
        <begin position="307"/>
        <end position="325"/>
    </location>
</feature>
<keyword evidence="3" id="KW-0813">Transport</keyword>
<feature type="transmembrane region" description="Helical" evidence="8">
    <location>
        <begin position="61"/>
        <end position="86"/>
    </location>
</feature>
<feature type="transmembrane region" description="Helical" evidence="8">
    <location>
        <begin position="245"/>
        <end position="271"/>
    </location>
</feature>
<comment type="subcellular location">
    <subcellularLocation>
        <location evidence="1">Cell membrane</location>
        <topology evidence="1">Multi-pass membrane protein</topology>
    </subcellularLocation>
</comment>
<evidence type="ECO:0000313" key="10">
    <source>
        <dbReference type="Proteomes" id="UP000177103"/>
    </source>
</evidence>
<keyword evidence="4" id="KW-1003">Cell membrane</keyword>
<dbReference type="PANTHER" id="PTHR21716:SF53">
    <property type="entry name" value="PERMEASE PERM-RELATED"/>
    <property type="match status" value="1"/>
</dbReference>
<dbReference type="GO" id="GO:0055085">
    <property type="term" value="P:transmembrane transport"/>
    <property type="evidence" value="ECO:0007669"/>
    <property type="project" value="TreeGrafter"/>
</dbReference>
<evidence type="ECO:0000313" key="9">
    <source>
        <dbReference type="EMBL" id="OGY23739.1"/>
    </source>
</evidence>